<comment type="caution">
    <text evidence="2">The sequence shown here is derived from an EMBL/GenBank/DDBJ whole genome shotgun (WGS) entry which is preliminary data.</text>
</comment>
<protein>
    <recommendedName>
        <fullName evidence="4">DUF1090 family protein</fullName>
    </recommendedName>
</protein>
<dbReference type="RefSeq" id="WP_394511620.1">
    <property type="nucleotide sequence ID" value="NZ_JBIGHX010000004.1"/>
</dbReference>
<gene>
    <name evidence="2" type="ORF">ACG04Q_14385</name>
</gene>
<dbReference type="Proteomes" id="UP001606302">
    <property type="component" value="Unassembled WGS sequence"/>
</dbReference>
<accession>A0ABW7GLP2</accession>
<keyword evidence="3" id="KW-1185">Reference proteome</keyword>
<evidence type="ECO:0000313" key="3">
    <source>
        <dbReference type="Proteomes" id="UP001606302"/>
    </source>
</evidence>
<evidence type="ECO:0008006" key="4">
    <source>
        <dbReference type="Google" id="ProtNLM"/>
    </source>
</evidence>
<feature type="region of interest" description="Disordered" evidence="1">
    <location>
        <begin position="75"/>
        <end position="194"/>
    </location>
</feature>
<feature type="compositionally biased region" description="Basic and acidic residues" evidence="1">
    <location>
        <begin position="149"/>
        <end position="173"/>
    </location>
</feature>
<feature type="compositionally biased region" description="Low complexity" evidence="1">
    <location>
        <begin position="96"/>
        <end position="112"/>
    </location>
</feature>
<evidence type="ECO:0000313" key="2">
    <source>
        <dbReference type="EMBL" id="MFG6462759.1"/>
    </source>
</evidence>
<organism evidence="2 3">
    <name type="scientific">Pelomonas lactea</name>
    <dbReference type="NCBI Taxonomy" id="3299030"/>
    <lineage>
        <taxon>Bacteria</taxon>
        <taxon>Pseudomonadati</taxon>
        <taxon>Pseudomonadota</taxon>
        <taxon>Betaproteobacteria</taxon>
        <taxon>Burkholderiales</taxon>
        <taxon>Sphaerotilaceae</taxon>
        <taxon>Roseateles</taxon>
    </lineage>
</organism>
<evidence type="ECO:0000256" key="1">
    <source>
        <dbReference type="SAM" id="MobiDB-lite"/>
    </source>
</evidence>
<name>A0ABW7GLP2_9BURK</name>
<sequence>MSLSILVLAAAASAPQIQPATRAEVAAQRAAVEQRFEREAAECQQRFAVSPCLEDVRQRRQAALAPLVRHEHELAAEERRGRAAAQTQRVKERELAAAQEEGQRRQQLLAAPPAEPPAVPASHVTRARNPEAAARERDKAASQAQAQAAERRERAQQRQERMRERVAENEARQQHRGKPAAAPLPVPGASAASR</sequence>
<reference evidence="2 3" key="1">
    <citation type="submission" date="2024-08" db="EMBL/GenBank/DDBJ databases">
        <authorList>
            <person name="Lu H."/>
        </authorList>
    </citation>
    <scope>NUCLEOTIDE SEQUENCE [LARGE SCALE GENOMIC DNA]</scope>
    <source>
        <strain evidence="2 3">DXS20W</strain>
    </source>
</reference>
<dbReference type="EMBL" id="JBIGHX010000004">
    <property type="protein sequence ID" value="MFG6462759.1"/>
    <property type="molecule type" value="Genomic_DNA"/>
</dbReference>
<proteinExistence type="predicted"/>